<proteinExistence type="predicted"/>
<feature type="transmembrane region" description="Helical" evidence="1">
    <location>
        <begin position="7"/>
        <end position="26"/>
    </location>
</feature>
<protein>
    <recommendedName>
        <fullName evidence="4">DUF5643 domain-containing protein</fullName>
    </recommendedName>
</protein>
<evidence type="ECO:0000256" key="1">
    <source>
        <dbReference type="SAM" id="Phobius"/>
    </source>
</evidence>
<sequence length="275" mass="30673">MQLRKHFGSIIIIIVLFLLILAYVYGTRAYGVGMNTNASVNHGPAPIYVNPNISLNKSVINQTDSLAITLNFTAEQDITLDVTRLAFYPLGKQEPAFYIPIPEWSHTALKRGTVRDKKLSISPIEKGLDAGYYQVVLEFQIGGTQLSTPADLLINHPPGTLRVGKLEINQIAKKEGYTLTVNSLTMSEDKVVVDVQFSPQVLEFYSEFRLEDGRKLREFGRDATRKPQPEHLQFTFSPIPKSSSLVTFEIESINIQKPDGIYGVPGHWAVTISLP</sequence>
<dbReference type="Proteomes" id="UP000054526">
    <property type="component" value="Unassembled WGS sequence"/>
</dbReference>
<keyword evidence="1" id="KW-0812">Transmembrane</keyword>
<evidence type="ECO:0000313" key="2">
    <source>
        <dbReference type="EMBL" id="KIL35897.1"/>
    </source>
</evidence>
<gene>
    <name evidence="2" type="ORF">SD71_10960</name>
</gene>
<comment type="caution">
    <text evidence="2">The sequence shown here is derived from an EMBL/GenBank/DDBJ whole genome shotgun (WGS) entry which is preliminary data.</text>
</comment>
<organism evidence="2 3">
    <name type="scientific">Cohnella kolymensis</name>
    <dbReference type="NCBI Taxonomy" id="1590652"/>
    <lineage>
        <taxon>Bacteria</taxon>
        <taxon>Bacillati</taxon>
        <taxon>Bacillota</taxon>
        <taxon>Bacilli</taxon>
        <taxon>Bacillales</taxon>
        <taxon>Paenibacillaceae</taxon>
        <taxon>Cohnella</taxon>
    </lineage>
</organism>
<keyword evidence="1" id="KW-1133">Transmembrane helix</keyword>
<reference evidence="2 3" key="1">
    <citation type="submission" date="2014-12" db="EMBL/GenBank/DDBJ databases">
        <title>Draft genome sequence of Cohnella kolymensis strain B-2846.</title>
        <authorList>
            <person name="Karlyshev A.V."/>
            <person name="Kudryashova E.B."/>
        </authorList>
    </citation>
    <scope>NUCLEOTIDE SEQUENCE [LARGE SCALE GENOMIC DNA]</scope>
    <source>
        <strain evidence="2 3">VKM B-2846</strain>
    </source>
</reference>
<dbReference type="RefSeq" id="WP_041062670.1">
    <property type="nucleotide sequence ID" value="NZ_JXAL01000016.1"/>
</dbReference>
<dbReference type="EMBL" id="JXAL01000016">
    <property type="protein sequence ID" value="KIL35897.1"/>
    <property type="molecule type" value="Genomic_DNA"/>
</dbReference>
<keyword evidence="1" id="KW-0472">Membrane</keyword>
<name>A0ABR5A4C1_9BACL</name>
<accession>A0ABR5A4C1</accession>
<keyword evidence="3" id="KW-1185">Reference proteome</keyword>
<evidence type="ECO:0008006" key="4">
    <source>
        <dbReference type="Google" id="ProtNLM"/>
    </source>
</evidence>
<evidence type="ECO:0000313" key="3">
    <source>
        <dbReference type="Proteomes" id="UP000054526"/>
    </source>
</evidence>